<gene>
    <name evidence="4" type="ORF">H7B67_05740</name>
</gene>
<proteinExistence type="predicted"/>
<dbReference type="AlphaFoldDB" id="A0A841SQX4"/>
<keyword evidence="2" id="KW-0472">Membrane</keyword>
<dbReference type="RefSeq" id="WP_185118837.1">
    <property type="nucleotide sequence ID" value="NZ_JACJVQ010000005.1"/>
</dbReference>
<reference evidence="4 5" key="1">
    <citation type="submission" date="2020-08" db="EMBL/GenBank/DDBJ databases">
        <title>Cohnella phylogeny.</title>
        <authorList>
            <person name="Dunlap C."/>
        </authorList>
    </citation>
    <scope>NUCLEOTIDE SEQUENCE [LARGE SCALE GENOMIC DNA]</scope>
    <source>
        <strain evidence="4 5">DSM 25241</strain>
    </source>
</reference>
<keyword evidence="2" id="KW-1133">Transmembrane helix</keyword>
<keyword evidence="2" id="KW-0812">Transmembrane</keyword>
<keyword evidence="5" id="KW-1185">Reference proteome</keyword>
<evidence type="ECO:0000313" key="4">
    <source>
        <dbReference type="EMBL" id="MBB6633602.1"/>
    </source>
</evidence>
<dbReference type="PROSITE" id="PS51186">
    <property type="entry name" value="GNAT"/>
    <property type="match status" value="1"/>
</dbReference>
<name>A0A841SQX4_9BACL</name>
<keyword evidence="4" id="KW-0808">Transferase</keyword>
<feature type="transmembrane region" description="Helical" evidence="2">
    <location>
        <begin position="21"/>
        <end position="40"/>
    </location>
</feature>
<dbReference type="GO" id="GO:0016747">
    <property type="term" value="F:acyltransferase activity, transferring groups other than amino-acyl groups"/>
    <property type="evidence" value="ECO:0007669"/>
    <property type="project" value="InterPro"/>
</dbReference>
<dbReference type="InterPro" id="IPR000182">
    <property type="entry name" value="GNAT_dom"/>
</dbReference>
<feature type="transmembrane region" description="Helical" evidence="2">
    <location>
        <begin position="52"/>
        <end position="71"/>
    </location>
</feature>
<evidence type="ECO:0000256" key="1">
    <source>
        <dbReference type="SAM" id="MobiDB-lite"/>
    </source>
</evidence>
<dbReference type="Gene3D" id="3.40.630.30">
    <property type="match status" value="1"/>
</dbReference>
<dbReference type="Pfam" id="PF00583">
    <property type="entry name" value="Acetyltransf_1"/>
    <property type="match status" value="1"/>
</dbReference>
<evidence type="ECO:0000256" key="2">
    <source>
        <dbReference type="SAM" id="Phobius"/>
    </source>
</evidence>
<feature type="compositionally biased region" description="Acidic residues" evidence="1">
    <location>
        <begin position="133"/>
        <end position="151"/>
    </location>
</feature>
<dbReference type="InterPro" id="IPR016181">
    <property type="entry name" value="Acyl_CoA_acyltransferase"/>
</dbReference>
<protein>
    <submittedName>
        <fullName evidence="4">GNAT family N-acetyltransferase</fullName>
    </submittedName>
</protein>
<accession>A0A841SQX4</accession>
<dbReference type="SUPFAM" id="SSF55729">
    <property type="entry name" value="Acyl-CoA N-acyltransferases (Nat)"/>
    <property type="match status" value="1"/>
</dbReference>
<feature type="compositionally biased region" description="Low complexity" evidence="1">
    <location>
        <begin position="178"/>
        <end position="193"/>
    </location>
</feature>
<feature type="domain" description="N-acetyltransferase" evidence="3">
    <location>
        <begin position="203"/>
        <end position="354"/>
    </location>
</feature>
<comment type="caution">
    <text evidence="4">The sequence shown here is derived from an EMBL/GenBank/DDBJ whole genome shotgun (WGS) entry which is preliminary data.</text>
</comment>
<dbReference type="EMBL" id="JACJVQ010000005">
    <property type="protein sequence ID" value="MBB6633602.1"/>
    <property type="molecule type" value="Genomic_DNA"/>
</dbReference>
<evidence type="ECO:0000313" key="5">
    <source>
        <dbReference type="Proteomes" id="UP000535838"/>
    </source>
</evidence>
<feature type="transmembrane region" description="Helical" evidence="2">
    <location>
        <begin position="83"/>
        <end position="108"/>
    </location>
</feature>
<sequence>MLKPSSLNKNAKPSSIKTAQYLLLIKLVFIVTVFGQIFTLDKKELEDIDMSTVFMNFAMAVLPVALALYFIKRRMYWPTIIMCFFILWLSSIDVIQLVLSFATLLFLFNRKSRNYLRGEGDRLGAEPQAIEVEAEVDPDEVEAEEPSVADEEQTRKSSDEEALPDGEEREKEAPKTVAAPSAASAAPAGQGAARTKPSADPVVEVREATAADAEAIHSIMLEAFEEFRSAVPPSSALEETVDSIREGLESGSEFAAIVYEDNLPSAMVRYRFEGDAIYFFRLSVIPTRRKRGLARMLVEWIERKGVSKGMSRSTCMVRQSVHRNLVLYENMGYEIVGQELFVRPLGTVKSLKLEKKIGIE</sequence>
<evidence type="ECO:0000259" key="3">
    <source>
        <dbReference type="PROSITE" id="PS51186"/>
    </source>
</evidence>
<organism evidence="4 5">
    <name type="scientific">Cohnella thailandensis</name>
    <dbReference type="NCBI Taxonomy" id="557557"/>
    <lineage>
        <taxon>Bacteria</taxon>
        <taxon>Bacillati</taxon>
        <taxon>Bacillota</taxon>
        <taxon>Bacilli</taxon>
        <taxon>Bacillales</taxon>
        <taxon>Paenibacillaceae</taxon>
        <taxon>Cohnella</taxon>
    </lineage>
</organism>
<dbReference type="Proteomes" id="UP000535838">
    <property type="component" value="Unassembled WGS sequence"/>
</dbReference>
<feature type="region of interest" description="Disordered" evidence="1">
    <location>
        <begin position="133"/>
        <end position="201"/>
    </location>
</feature>